<proteinExistence type="predicted"/>
<dbReference type="Proteomes" id="UP001165186">
    <property type="component" value="Unassembled WGS sequence"/>
</dbReference>
<evidence type="ECO:0000313" key="2">
    <source>
        <dbReference type="Proteomes" id="UP001165186"/>
    </source>
</evidence>
<dbReference type="EMBL" id="BSXG01000161">
    <property type="protein sequence ID" value="GME50105.1"/>
    <property type="molecule type" value="Genomic_DNA"/>
</dbReference>
<accession>A0ACB5SP39</accession>
<name>A0ACB5SP39_9PEZI</name>
<reference evidence="1" key="1">
    <citation type="submission" date="2024-09" db="EMBL/GenBank/DDBJ databases">
        <title>Draft Genome Sequences of Neofusicoccum parvum.</title>
        <authorList>
            <person name="Ashida A."/>
            <person name="Camagna M."/>
            <person name="Tanaka A."/>
            <person name="Takemoto D."/>
        </authorList>
    </citation>
    <scope>NUCLEOTIDE SEQUENCE</scope>
    <source>
        <strain evidence="1">PPO83</strain>
    </source>
</reference>
<gene>
    <name evidence="1" type="primary">g12673</name>
    <name evidence="1" type="ORF">NpPPO83_00012673</name>
</gene>
<comment type="caution">
    <text evidence="1">The sequence shown here is derived from an EMBL/GenBank/DDBJ whole genome shotgun (WGS) entry which is preliminary data.</text>
</comment>
<sequence>MPLEIRPLEEPDVPTFVSITTAALGSSGIGRILHDDPPHPAYLERRKERVRKTLDKPHIHNLKVVDTDNNDEIIACASWEIFENGRSDDELNELEQPFEPIEEERERFGQVQRDFFAYLNRVRRALGKTPHYFLGLLVTHPKHHRRGAGAMLIRWGTEQADKAGLISFLEATETGRPLYKRHGFEEQETFVIELSKYGGTGVEKNTTMIRQPVKN</sequence>
<organism evidence="1 2">
    <name type="scientific">Neofusicoccum parvum</name>
    <dbReference type="NCBI Taxonomy" id="310453"/>
    <lineage>
        <taxon>Eukaryota</taxon>
        <taxon>Fungi</taxon>
        <taxon>Dikarya</taxon>
        <taxon>Ascomycota</taxon>
        <taxon>Pezizomycotina</taxon>
        <taxon>Dothideomycetes</taxon>
        <taxon>Dothideomycetes incertae sedis</taxon>
        <taxon>Botryosphaeriales</taxon>
        <taxon>Botryosphaeriaceae</taxon>
        <taxon>Neofusicoccum</taxon>
    </lineage>
</organism>
<evidence type="ECO:0000313" key="1">
    <source>
        <dbReference type="EMBL" id="GME50105.1"/>
    </source>
</evidence>
<keyword evidence="2" id="KW-1185">Reference proteome</keyword>
<protein>
    <submittedName>
        <fullName evidence="1">Gnat family acetyltransferase</fullName>
    </submittedName>
</protein>